<feature type="domain" description="Gfo/Idh/MocA-like oxidoreductase N-terminal" evidence="2">
    <location>
        <begin position="3"/>
        <end position="122"/>
    </location>
</feature>
<evidence type="ECO:0000259" key="2">
    <source>
        <dbReference type="Pfam" id="PF01408"/>
    </source>
</evidence>
<gene>
    <name evidence="4" type="ORF">SAMN02949497_0231</name>
</gene>
<dbReference type="InterPro" id="IPR036291">
    <property type="entry name" value="NAD(P)-bd_dom_sf"/>
</dbReference>
<dbReference type="InterPro" id="IPR000683">
    <property type="entry name" value="Gfo/Idh/MocA-like_OxRdtase_N"/>
</dbReference>
<dbReference type="Pfam" id="PF22725">
    <property type="entry name" value="GFO_IDH_MocA_C3"/>
    <property type="match status" value="1"/>
</dbReference>
<dbReference type="PANTHER" id="PTHR43377:SF6">
    <property type="entry name" value="GFO_IDH_MOCA-LIKE OXIDOREDUCTASE N-TERMINAL DOMAIN-CONTAINING PROTEIN"/>
    <property type="match status" value="1"/>
</dbReference>
<dbReference type="SUPFAM" id="SSF51735">
    <property type="entry name" value="NAD(P)-binding Rossmann-fold domains"/>
    <property type="match status" value="1"/>
</dbReference>
<sequence length="342" mass="37978">MSIKIGIIGYGYWGPNLVRNFSETPEFKVTWISDINPKRLALAAARYPAIKTSADGQTLFDDPNLDAVAIATPVSAHFELALRALRAGKHVFIEKPLTETVEQAERLIEEARKRNLILQVDHTFIYTGAVRKIRDLVREGVLGDLYYYDSVRINLGLFQPDISVLWDLAVHDLSIMDYVFPAAPVAVSATGINHVEGQPANIAFLTVFFENSAIAHLHVNWLAPVKMRRTLIGGSRRMVVYDDLEPSEKIKVYDKGITLNGTNGNKENIYQALIDYRSGDMWAPRLEIAEALRVEAQGFGHSINQGEASPSDGAAGLRVVRILEAATRSLRERGNPVELARS</sequence>
<keyword evidence="5" id="KW-1185">Reference proteome</keyword>
<evidence type="ECO:0000313" key="4">
    <source>
        <dbReference type="EMBL" id="SMF97661.1"/>
    </source>
</evidence>
<evidence type="ECO:0000256" key="1">
    <source>
        <dbReference type="SAM" id="Coils"/>
    </source>
</evidence>
<dbReference type="Proteomes" id="UP000192923">
    <property type="component" value="Unassembled WGS sequence"/>
</dbReference>
<name>A0A1Y6D4Z8_9GAMM</name>
<organism evidence="4 5">
    <name type="scientific">Methylomagnum ishizawai</name>
    <dbReference type="NCBI Taxonomy" id="1760988"/>
    <lineage>
        <taxon>Bacteria</taxon>
        <taxon>Pseudomonadati</taxon>
        <taxon>Pseudomonadota</taxon>
        <taxon>Gammaproteobacteria</taxon>
        <taxon>Methylococcales</taxon>
        <taxon>Methylococcaceae</taxon>
        <taxon>Methylomagnum</taxon>
    </lineage>
</organism>
<dbReference type="InterPro" id="IPR055170">
    <property type="entry name" value="GFO_IDH_MocA-like_dom"/>
</dbReference>
<protein>
    <submittedName>
        <fullName evidence="4">Predicted dehydrogenase</fullName>
    </submittedName>
</protein>
<dbReference type="InterPro" id="IPR051450">
    <property type="entry name" value="Gfo/Idh/MocA_Oxidoreductases"/>
</dbReference>
<dbReference type="STRING" id="1760988.SAMN02949497_0231"/>
<dbReference type="EMBL" id="FXAM01000003">
    <property type="protein sequence ID" value="SMF97661.1"/>
    <property type="molecule type" value="Genomic_DNA"/>
</dbReference>
<dbReference type="AlphaFoldDB" id="A0A1Y6D4Z8"/>
<accession>A0A1Y6D4Z8</accession>
<proteinExistence type="predicted"/>
<dbReference type="SUPFAM" id="SSF55347">
    <property type="entry name" value="Glyceraldehyde-3-phosphate dehydrogenase-like, C-terminal domain"/>
    <property type="match status" value="1"/>
</dbReference>
<dbReference type="Gene3D" id="3.40.50.720">
    <property type="entry name" value="NAD(P)-binding Rossmann-like Domain"/>
    <property type="match status" value="1"/>
</dbReference>
<feature type="domain" description="GFO/IDH/MocA-like oxidoreductase" evidence="3">
    <location>
        <begin position="130"/>
        <end position="238"/>
    </location>
</feature>
<dbReference type="PANTHER" id="PTHR43377">
    <property type="entry name" value="BILIVERDIN REDUCTASE A"/>
    <property type="match status" value="1"/>
</dbReference>
<keyword evidence="1" id="KW-0175">Coiled coil</keyword>
<dbReference type="Pfam" id="PF01408">
    <property type="entry name" value="GFO_IDH_MocA"/>
    <property type="match status" value="1"/>
</dbReference>
<evidence type="ECO:0000259" key="3">
    <source>
        <dbReference type="Pfam" id="PF22725"/>
    </source>
</evidence>
<reference evidence="4 5" key="1">
    <citation type="submission" date="2016-12" db="EMBL/GenBank/DDBJ databases">
        <authorList>
            <person name="Song W.-J."/>
            <person name="Kurnit D.M."/>
        </authorList>
    </citation>
    <scope>NUCLEOTIDE SEQUENCE [LARGE SCALE GENOMIC DNA]</scope>
    <source>
        <strain evidence="4 5">175</strain>
    </source>
</reference>
<dbReference type="Gene3D" id="3.30.360.10">
    <property type="entry name" value="Dihydrodipicolinate Reductase, domain 2"/>
    <property type="match status" value="1"/>
</dbReference>
<dbReference type="GO" id="GO:0000166">
    <property type="term" value="F:nucleotide binding"/>
    <property type="evidence" value="ECO:0007669"/>
    <property type="project" value="InterPro"/>
</dbReference>
<feature type="coiled-coil region" evidence="1">
    <location>
        <begin position="94"/>
        <end position="121"/>
    </location>
</feature>
<dbReference type="RefSeq" id="WP_085216680.1">
    <property type="nucleotide sequence ID" value="NZ_FXAM01000003.1"/>
</dbReference>
<evidence type="ECO:0000313" key="5">
    <source>
        <dbReference type="Proteomes" id="UP000192923"/>
    </source>
</evidence>